<protein>
    <submittedName>
        <fullName evidence="2">General stress protein</fullName>
    </submittedName>
</protein>
<dbReference type="OrthoDB" id="2353304at2"/>
<evidence type="ECO:0000259" key="1">
    <source>
        <dbReference type="Pfam" id="PF11181"/>
    </source>
</evidence>
<feature type="domain" description="General stress protein 17M-like" evidence="1">
    <location>
        <begin position="3"/>
        <end position="98"/>
    </location>
</feature>
<dbReference type="PATRIC" id="fig|189381.12.peg.3470"/>
<dbReference type="RefSeq" id="WP_053429693.1">
    <property type="nucleotide sequence ID" value="NZ_CP096885.1"/>
</dbReference>
<reference evidence="3" key="1">
    <citation type="submission" date="2015-07" db="EMBL/GenBank/DDBJ databases">
        <title>Fjat-14235 jcm11544.</title>
        <authorList>
            <person name="Liu B."/>
            <person name="Wang J."/>
            <person name="Zhu Y."/>
            <person name="Liu G."/>
            <person name="Chen Q."/>
            <person name="Chen Z."/>
            <person name="Lan J."/>
            <person name="Che J."/>
            <person name="Ge C."/>
            <person name="Shi H."/>
            <person name="Pan Z."/>
            <person name="Liu X."/>
        </authorList>
    </citation>
    <scope>NUCLEOTIDE SEQUENCE [LARGE SCALE GENOMIC DNA]</scope>
    <source>
        <strain evidence="3">JCM 11544</strain>
    </source>
</reference>
<dbReference type="Pfam" id="PF11181">
    <property type="entry name" value="YflT"/>
    <property type="match status" value="1"/>
</dbReference>
<dbReference type="AlphaFoldDB" id="A0A0M0FZT8"/>
<dbReference type="STRING" id="189381.GCA_900166615_00277"/>
<proteinExistence type="predicted"/>
<sequence length="116" mass="12965">MYKVHTVENVVEAKKEIEMLTSQGYTKDDIFVFAHDKNRSQHITDGTDTESVGLKEQGVFDAIGNLFQKRGDELRSKMKAVGLNQAEADTYEEELDKGKLVIVASKHGVDHNQGVL</sequence>
<name>A0A0M0FZT8_9BACI</name>
<dbReference type="Proteomes" id="UP000037405">
    <property type="component" value="Unassembled WGS sequence"/>
</dbReference>
<comment type="caution">
    <text evidence="2">The sequence shown here is derived from an EMBL/GenBank/DDBJ whole genome shotgun (WGS) entry which is preliminary data.</text>
</comment>
<dbReference type="InterPro" id="IPR025889">
    <property type="entry name" value="GSP17M-like_dom"/>
</dbReference>
<dbReference type="EMBL" id="LGUE01000008">
    <property type="protein sequence ID" value="KON83065.1"/>
    <property type="molecule type" value="Genomic_DNA"/>
</dbReference>
<accession>A0A0M0FZT8</accession>
<evidence type="ECO:0000313" key="3">
    <source>
        <dbReference type="Proteomes" id="UP000037405"/>
    </source>
</evidence>
<evidence type="ECO:0000313" key="2">
    <source>
        <dbReference type="EMBL" id="KON83065.1"/>
    </source>
</evidence>
<gene>
    <name evidence="2" type="ORF">AF331_19710</name>
</gene>
<organism evidence="2 3">
    <name type="scientific">Rossellomorea marisflavi</name>
    <dbReference type="NCBI Taxonomy" id="189381"/>
    <lineage>
        <taxon>Bacteria</taxon>
        <taxon>Bacillati</taxon>
        <taxon>Bacillota</taxon>
        <taxon>Bacilli</taxon>
        <taxon>Bacillales</taxon>
        <taxon>Bacillaceae</taxon>
        <taxon>Rossellomorea</taxon>
    </lineage>
</organism>
<keyword evidence="3" id="KW-1185">Reference proteome</keyword>